<dbReference type="InterPro" id="IPR007110">
    <property type="entry name" value="Ig-like_dom"/>
</dbReference>
<protein>
    <submittedName>
        <fullName evidence="7">Sodium channel subunit beta-2</fullName>
    </submittedName>
</protein>
<evidence type="ECO:0000256" key="3">
    <source>
        <dbReference type="ARBA" id="ARBA00023319"/>
    </source>
</evidence>
<dbReference type="PROSITE" id="PS50835">
    <property type="entry name" value="IG_LIKE"/>
    <property type="match status" value="2"/>
</dbReference>
<dbReference type="GO" id="GO:0050852">
    <property type="term" value="P:T cell receptor signaling pathway"/>
    <property type="evidence" value="ECO:0007669"/>
    <property type="project" value="TreeGrafter"/>
</dbReference>
<dbReference type="InterPro" id="IPR003598">
    <property type="entry name" value="Ig_sub2"/>
</dbReference>
<keyword evidence="5" id="KW-0732">Signal</keyword>
<dbReference type="Ensembl" id="ENSMZET00005021154.1">
    <property type="protein sequence ID" value="ENSMZEP00005020497.1"/>
    <property type="gene ID" value="ENSMZEG00005015367.1"/>
</dbReference>
<dbReference type="InterPro" id="IPR050504">
    <property type="entry name" value="IgSF_BTN/MOG"/>
</dbReference>
<dbReference type="SMART" id="SM00409">
    <property type="entry name" value="IG"/>
    <property type="match status" value="2"/>
</dbReference>
<feature type="signal peptide" evidence="5">
    <location>
        <begin position="1"/>
        <end position="18"/>
    </location>
</feature>
<dbReference type="InterPro" id="IPR003599">
    <property type="entry name" value="Ig_sub"/>
</dbReference>
<organism evidence="7 8">
    <name type="scientific">Maylandia zebra</name>
    <name type="common">zebra mbuna</name>
    <dbReference type="NCBI Taxonomy" id="106582"/>
    <lineage>
        <taxon>Eukaryota</taxon>
        <taxon>Metazoa</taxon>
        <taxon>Chordata</taxon>
        <taxon>Craniata</taxon>
        <taxon>Vertebrata</taxon>
        <taxon>Euteleostomi</taxon>
        <taxon>Actinopterygii</taxon>
        <taxon>Neopterygii</taxon>
        <taxon>Teleostei</taxon>
        <taxon>Neoteleostei</taxon>
        <taxon>Acanthomorphata</taxon>
        <taxon>Ovalentaria</taxon>
        <taxon>Cichlomorphae</taxon>
        <taxon>Cichliformes</taxon>
        <taxon>Cichlidae</taxon>
        <taxon>African cichlids</taxon>
        <taxon>Pseudocrenilabrinae</taxon>
        <taxon>Haplochromini</taxon>
        <taxon>Maylandia</taxon>
        <taxon>Maylandia zebra complex</taxon>
    </lineage>
</organism>
<dbReference type="InterPro" id="IPR036179">
    <property type="entry name" value="Ig-like_dom_sf"/>
</dbReference>
<dbReference type="GO" id="GO:0001817">
    <property type="term" value="P:regulation of cytokine production"/>
    <property type="evidence" value="ECO:0007669"/>
    <property type="project" value="TreeGrafter"/>
</dbReference>
<dbReference type="STRING" id="106582.ENSMZEP00005020497"/>
<sequence length="325" mass="37052">MPAVRLLLFLPLASVSAALQMGLQVKLGDDVTLQCQIITDERISVLKWSRADLNTDGYVYFYRNKRSYENYQHPSFHGRVKLRDPEMKDGDVSVILKNVTFNDTGMYECHIAVRNPVRNKRVHTEISLFINLTVTALQQNMQATLGADVTLQCQITTDERISVLKWSRPDLNTDGYVYFYRNKRSYENYQHPSFHGRVKLRDPEMKDGDVSVILKNVTFNDTGMYECHVAVRNPVSSKRVHTEISHFIDLTVTGEVHENMLEKHIMEREDADGNTEVEQVEAQTILIVAAVGAVIAVAAAVGLLVLLLKRNKKQHHILLRKNQSC</sequence>
<reference evidence="7" key="1">
    <citation type="submission" date="2025-08" db="UniProtKB">
        <authorList>
            <consortium name="Ensembl"/>
        </authorList>
    </citation>
    <scope>IDENTIFICATION</scope>
</reference>
<feature type="domain" description="Ig-like" evidence="6">
    <location>
        <begin position="132"/>
        <end position="245"/>
    </location>
</feature>
<comment type="subcellular location">
    <subcellularLocation>
        <location evidence="1">Membrane</location>
    </subcellularLocation>
</comment>
<dbReference type="Gene3D" id="2.60.40.10">
    <property type="entry name" value="Immunoglobulins"/>
    <property type="match status" value="2"/>
</dbReference>
<dbReference type="KEGG" id="mze:101486417"/>
<name>A0A3P9CEC0_9CICH</name>
<dbReference type="GO" id="GO:0009897">
    <property type="term" value="C:external side of plasma membrane"/>
    <property type="evidence" value="ECO:0007669"/>
    <property type="project" value="TreeGrafter"/>
</dbReference>
<evidence type="ECO:0000256" key="5">
    <source>
        <dbReference type="SAM" id="SignalP"/>
    </source>
</evidence>
<keyword evidence="4" id="KW-0812">Transmembrane</keyword>
<dbReference type="PANTHER" id="PTHR24100">
    <property type="entry name" value="BUTYROPHILIN"/>
    <property type="match status" value="1"/>
</dbReference>
<evidence type="ECO:0000256" key="4">
    <source>
        <dbReference type="SAM" id="Phobius"/>
    </source>
</evidence>
<dbReference type="Proteomes" id="UP000265160">
    <property type="component" value="Unplaced"/>
</dbReference>
<reference evidence="7" key="2">
    <citation type="submission" date="2025-09" db="UniProtKB">
        <authorList>
            <consortium name="Ensembl"/>
        </authorList>
    </citation>
    <scope>IDENTIFICATION</scope>
</reference>
<dbReference type="GO" id="GO:0005102">
    <property type="term" value="F:signaling receptor binding"/>
    <property type="evidence" value="ECO:0007669"/>
    <property type="project" value="TreeGrafter"/>
</dbReference>
<dbReference type="PANTHER" id="PTHR24100:SF151">
    <property type="entry name" value="ICOS LIGAND"/>
    <property type="match status" value="1"/>
</dbReference>
<keyword evidence="8" id="KW-1185">Reference proteome</keyword>
<keyword evidence="3" id="KW-0393">Immunoglobulin domain</keyword>
<feature type="transmembrane region" description="Helical" evidence="4">
    <location>
        <begin position="285"/>
        <end position="308"/>
    </location>
</feature>
<accession>A0A3P9CEC0</accession>
<dbReference type="SMART" id="SM00408">
    <property type="entry name" value="IGc2"/>
    <property type="match status" value="2"/>
</dbReference>
<dbReference type="RefSeq" id="XP_014263022.2">
    <property type="nucleotide sequence ID" value="XM_014407536.2"/>
</dbReference>
<dbReference type="InterPro" id="IPR013106">
    <property type="entry name" value="Ig_V-set"/>
</dbReference>
<feature type="chain" id="PRO_5018022054" evidence="5">
    <location>
        <begin position="19"/>
        <end position="325"/>
    </location>
</feature>
<dbReference type="GeneTree" id="ENSGT00940000176982"/>
<dbReference type="InterPro" id="IPR013783">
    <property type="entry name" value="Ig-like_fold"/>
</dbReference>
<proteinExistence type="predicted"/>
<keyword evidence="2 4" id="KW-0472">Membrane</keyword>
<dbReference type="SUPFAM" id="SSF48726">
    <property type="entry name" value="Immunoglobulin"/>
    <property type="match status" value="2"/>
</dbReference>
<evidence type="ECO:0000256" key="2">
    <source>
        <dbReference type="ARBA" id="ARBA00023136"/>
    </source>
</evidence>
<feature type="domain" description="Ig-like" evidence="6">
    <location>
        <begin position="11"/>
        <end position="127"/>
    </location>
</feature>
<dbReference type="AlphaFoldDB" id="A0A3P9CEC0"/>
<keyword evidence="4" id="KW-1133">Transmembrane helix</keyword>
<evidence type="ECO:0000313" key="8">
    <source>
        <dbReference type="Proteomes" id="UP000265160"/>
    </source>
</evidence>
<evidence type="ECO:0000313" key="7">
    <source>
        <dbReference type="Ensembl" id="ENSMZEP00005020497.1"/>
    </source>
</evidence>
<evidence type="ECO:0000256" key="1">
    <source>
        <dbReference type="ARBA" id="ARBA00004370"/>
    </source>
</evidence>
<dbReference type="Pfam" id="PF07686">
    <property type="entry name" value="V-set"/>
    <property type="match status" value="2"/>
</dbReference>
<evidence type="ECO:0000259" key="6">
    <source>
        <dbReference type="PROSITE" id="PS50835"/>
    </source>
</evidence>
<dbReference type="SMART" id="SM00406">
    <property type="entry name" value="IGv"/>
    <property type="match status" value="2"/>
</dbReference>